<accession>A0A165NPF9</accession>
<evidence type="ECO:0000313" key="1">
    <source>
        <dbReference type="EMBL" id="KZT19925.1"/>
    </source>
</evidence>
<name>A0A165NPF9_9AGAM</name>
<feature type="non-terminal residue" evidence="1">
    <location>
        <position position="1"/>
    </location>
</feature>
<organism evidence="1 2">
    <name type="scientific">Neolentinus lepideus HHB14362 ss-1</name>
    <dbReference type="NCBI Taxonomy" id="1314782"/>
    <lineage>
        <taxon>Eukaryota</taxon>
        <taxon>Fungi</taxon>
        <taxon>Dikarya</taxon>
        <taxon>Basidiomycota</taxon>
        <taxon>Agaricomycotina</taxon>
        <taxon>Agaricomycetes</taxon>
        <taxon>Gloeophyllales</taxon>
        <taxon>Gloeophyllaceae</taxon>
        <taxon>Neolentinus</taxon>
    </lineage>
</organism>
<protein>
    <submittedName>
        <fullName evidence="1">Uncharacterized protein</fullName>
    </submittedName>
</protein>
<dbReference type="EMBL" id="KV425629">
    <property type="protein sequence ID" value="KZT19925.1"/>
    <property type="molecule type" value="Genomic_DNA"/>
</dbReference>
<keyword evidence="2" id="KW-1185">Reference proteome</keyword>
<sequence>ANSISPERRRELSLEEHSSNSGLDSLVSTLSNTILIRLIRLHVLSHNTLLVTELIPILANILATLVIHRRLDLRPKLSLHLRLKDFKRGEGFTLMLQKRDGEVAGMGVDECDPVLIAFNRSNRQ</sequence>
<gene>
    <name evidence="1" type="ORF">NEOLEDRAFT_1230675</name>
</gene>
<dbReference type="Proteomes" id="UP000076761">
    <property type="component" value="Unassembled WGS sequence"/>
</dbReference>
<dbReference type="AlphaFoldDB" id="A0A165NPF9"/>
<reference evidence="1 2" key="1">
    <citation type="journal article" date="2016" name="Mol. Biol. Evol.">
        <title>Comparative Genomics of Early-Diverging Mushroom-Forming Fungi Provides Insights into the Origins of Lignocellulose Decay Capabilities.</title>
        <authorList>
            <person name="Nagy L.G."/>
            <person name="Riley R."/>
            <person name="Tritt A."/>
            <person name="Adam C."/>
            <person name="Daum C."/>
            <person name="Floudas D."/>
            <person name="Sun H."/>
            <person name="Yadav J.S."/>
            <person name="Pangilinan J."/>
            <person name="Larsson K.H."/>
            <person name="Matsuura K."/>
            <person name="Barry K."/>
            <person name="Labutti K."/>
            <person name="Kuo R."/>
            <person name="Ohm R.A."/>
            <person name="Bhattacharya S.S."/>
            <person name="Shirouzu T."/>
            <person name="Yoshinaga Y."/>
            <person name="Martin F.M."/>
            <person name="Grigoriev I.V."/>
            <person name="Hibbett D.S."/>
        </authorList>
    </citation>
    <scope>NUCLEOTIDE SEQUENCE [LARGE SCALE GENOMIC DNA]</scope>
    <source>
        <strain evidence="1 2">HHB14362 ss-1</strain>
    </source>
</reference>
<evidence type="ECO:0000313" key="2">
    <source>
        <dbReference type="Proteomes" id="UP000076761"/>
    </source>
</evidence>
<proteinExistence type="predicted"/>
<dbReference type="InParanoid" id="A0A165NPF9"/>